<evidence type="ECO:0000313" key="3">
    <source>
        <dbReference type="Proteomes" id="UP000274131"/>
    </source>
</evidence>
<protein>
    <submittedName>
        <fullName evidence="4">Cyclin N-terminal domain-containing protein</fullName>
    </submittedName>
</protein>
<dbReference type="SUPFAM" id="SSF47954">
    <property type="entry name" value="Cyclin-like"/>
    <property type="match status" value="1"/>
</dbReference>
<dbReference type="AlphaFoldDB" id="A0A0N4V399"/>
<reference evidence="2 3" key="2">
    <citation type="submission" date="2018-10" db="EMBL/GenBank/DDBJ databases">
        <authorList>
            <consortium name="Pathogen Informatics"/>
        </authorList>
    </citation>
    <scope>NUCLEOTIDE SEQUENCE [LARGE SCALE GENOMIC DNA]</scope>
</reference>
<name>A0A0N4V399_ENTVE</name>
<evidence type="ECO:0000313" key="4">
    <source>
        <dbReference type="WBParaSite" id="EVEC_0000451801-mRNA-1"/>
    </source>
</evidence>
<dbReference type="InterPro" id="IPR036915">
    <property type="entry name" value="Cyclin-like_sf"/>
</dbReference>
<proteinExistence type="predicted"/>
<dbReference type="WBParaSite" id="EVEC_0000451801-mRNA-1">
    <property type="protein sequence ID" value="EVEC_0000451801-mRNA-1"/>
    <property type="gene ID" value="EVEC_0000451801"/>
</dbReference>
<evidence type="ECO:0000259" key="1">
    <source>
        <dbReference type="Pfam" id="PF00134"/>
    </source>
</evidence>
<reference evidence="4" key="1">
    <citation type="submission" date="2017-02" db="UniProtKB">
        <authorList>
            <consortium name="WormBaseParasite"/>
        </authorList>
    </citation>
    <scope>IDENTIFICATION</scope>
</reference>
<dbReference type="EMBL" id="UXUI01007800">
    <property type="protein sequence ID" value="VDD89475.1"/>
    <property type="molecule type" value="Genomic_DNA"/>
</dbReference>
<feature type="domain" description="Cyclin N-terminal" evidence="1">
    <location>
        <begin position="1"/>
        <end position="105"/>
    </location>
</feature>
<organism evidence="4">
    <name type="scientific">Enterobius vermicularis</name>
    <name type="common">Human pinworm</name>
    <dbReference type="NCBI Taxonomy" id="51028"/>
    <lineage>
        <taxon>Eukaryota</taxon>
        <taxon>Metazoa</taxon>
        <taxon>Ecdysozoa</taxon>
        <taxon>Nematoda</taxon>
        <taxon>Chromadorea</taxon>
        <taxon>Rhabditida</taxon>
        <taxon>Spirurina</taxon>
        <taxon>Oxyuridomorpha</taxon>
        <taxon>Oxyuroidea</taxon>
        <taxon>Oxyuridae</taxon>
        <taxon>Enterobius</taxon>
    </lineage>
</organism>
<gene>
    <name evidence="2" type="ORF">EVEC_LOCUS4226</name>
</gene>
<dbReference type="Pfam" id="PF00134">
    <property type="entry name" value="Cyclin_N"/>
    <property type="match status" value="1"/>
</dbReference>
<dbReference type="Gene3D" id="1.10.472.10">
    <property type="entry name" value="Cyclin-like"/>
    <property type="match status" value="2"/>
</dbReference>
<dbReference type="STRING" id="51028.A0A0N4V399"/>
<dbReference type="Proteomes" id="UP000274131">
    <property type="component" value="Unassembled WGS sequence"/>
</dbReference>
<accession>A0A0N4V399</accession>
<sequence length="172" mass="19901">MIEMQENFKITNKILFTAIKLVDQYLDKIGYEVEDQDMGLIGSSEYFELSACAVESSIKLAYNHKLLQEDYPLPVDLFVCMCDDAIDLKDLLHIKKDMLSTVGHHIEYPLSCQFLCELSKTPVLASYTGYQVDNVEPLMWAVNHAVMMRSKIYPELTASFRKYSTLYDLFYH</sequence>
<evidence type="ECO:0000313" key="2">
    <source>
        <dbReference type="EMBL" id="VDD89475.1"/>
    </source>
</evidence>
<dbReference type="OrthoDB" id="5590282at2759"/>
<keyword evidence="3" id="KW-1185">Reference proteome</keyword>
<dbReference type="InterPro" id="IPR006671">
    <property type="entry name" value="Cyclin_N"/>
</dbReference>